<organism evidence="1">
    <name type="scientific">uncultured Rubrobacteraceae bacterium</name>
    <dbReference type="NCBI Taxonomy" id="349277"/>
    <lineage>
        <taxon>Bacteria</taxon>
        <taxon>Bacillati</taxon>
        <taxon>Actinomycetota</taxon>
        <taxon>Rubrobacteria</taxon>
        <taxon>Rubrobacterales</taxon>
        <taxon>Rubrobacteraceae</taxon>
        <taxon>environmental samples</taxon>
    </lineage>
</organism>
<evidence type="ECO:0000313" key="1">
    <source>
        <dbReference type="EMBL" id="CAA9459499.1"/>
    </source>
</evidence>
<dbReference type="AlphaFoldDB" id="A0A6J4QZ95"/>
<proteinExistence type="predicted"/>
<name>A0A6J4QZ95_9ACTN</name>
<protein>
    <submittedName>
        <fullName evidence="1">Uncharacterized protein</fullName>
    </submittedName>
</protein>
<dbReference type="EMBL" id="CADCVH010000068">
    <property type="protein sequence ID" value="CAA9459499.1"/>
    <property type="molecule type" value="Genomic_DNA"/>
</dbReference>
<accession>A0A6J4QZ95</accession>
<reference evidence="1" key="1">
    <citation type="submission" date="2020-02" db="EMBL/GenBank/DDBJ databases">
        <authorList>
            <person name="Meier V. D."/>
        </authorList>
    </citation>
    <scope>NUCLEOTIDE SEQUENCE</scope>
    <source>
        <strain evidence="1">AVDCRST_MAG02</strain>
    </source>
</reference>
<gene>
    <name evidence="1" type="ORF">AVDCRST_MAG02-1998</name>
</gene>
<sequence>MSEAIKKTGSRAGAFLAAAVEVLKRHYRAGRL</sequence>